<name>A0ACB8WE83_9TELE</name>
<protein>
    <submittedName>
        <fullName evidence="1">Uncharacterized protein</fullName>
    </submittedName>
</protein>
<dbReference type="EMBL" id="CM041541">
    <property type="protein sequence ID" value="KAI3366091.1"/>
    <property type="molecule type" value="Genomic_DNA"/>
</dbReference>
<accession>A0ACB8WE83</accession>
<reference evidence="1" key="1">
    <citation type="submission" date="2022-04" db="EMBL/GenBank/DDBJ databases">
        <title>Jade perch genome.</title>
        <authorList>
            <person name="Chao B."/>
        </authorList>
    </citation>
    <scope>NUCLEOTIDE SEQUENCE</scope>
    <source>
        <strain evidence="1">CB-2022</strain>
    </source>
</reference>
<gene>
    <name evidence="1" type="ORF">L3Q82_009919</name>
</gene>
<comment type="caution">
    <text evidence="1">The sequence shown here is derived from an EMBL/GenBank/DDBJ whole genome shotgun (WGS) entry which is preliminary data.</text>
</comment>
<organism evidence="1 2">
    <name type="scientific">Scortum barcoo</name>
    <name type="common">barcoo grunter</name>
    <dbReference type="NCBI Taxonomy" id="214431"/>
    <lineage>
        <taxon>Eukaryota</taxon>
        <taxon>Metazoa</taxon>
        <taxon>Chordata</taxon>
        <taxon>Craniata</taxon>
        <taxon>Vertebrata</taxon>
        <taxon>Euteleostomi</taxon>
        <taxon>Actinopterygii</taxon>
        <taxon>Neopterygii</taxon>
        <taxon>Teleostei</taxon>
        <taxon>Neoteleostei</taxon>
        <taxon>Acanthomorphata</taxon>
        <taxon>Eupercaria</taxon>
        <taxon>Centrarchiformes</taxon>
        <taxon>Terapontoidei</taxon>
        <taxon>Terapontidae</taxon>
        <taxon>Scortum</taxon>
    </lineage>
</organism>
<keyword evidence="2" id="KW-1185">Reference proteome</keyword>
<feature type="non-terminal residue" evidence="1">
    <location>
        <position position="1"/>
    </location>
</feature>
<evidence type="ECO:0000313" key="1">
    <source>
        <dbReference type="EMBL" id="KAI3366091.1"/>
    </source>
</evidence>
<evidence type="ECO:0000313" key="2">
    <source>
        <dbReference type="Proteomes" id="UP000831701"/>
    </source>
</evidence>
<proteinExistence type="predicted"/>
<sequence>SEKEAPSPVAMQGETAAMRITENEGKLDVFPQNRTPSSGRASAKSWQYSECKCFNKPPFAL</sequence>
<dbReference type="Proteomes" id="UP000831701">
    <property type="component" value="Chromosome 11"/>
</dbReference>